<evidence type="ECO:0000259" key="4">
    <source>
        <dbReference type="PROSITE" id="PS50977"/>
    </source>
</evidence>
<evidence type="ECO:0000313" key="5">
    <source>
        <dbReference type="EMBL" id="MBE1531503.1"/>
    </source>
</evidence>
<proteinExistence type="predicted"/>
<accession>A0ABR9JLR0</accession>
<dbReference type="PANTHER" id="PTHR30328:SF54">
    <property type="entry name" value="HTH-TYPE TRANSCRIPTIONAL REPRESSOR SCO4008"/>
    <property type="match status" value="1"/>
</dbReference>
<evidence type="ECO:0000256" key="3">
    <source>
        <dbReference type="SAM" id="MobiDB-lite"/>
    </source>
</evidence>
<feature type="DNA-binding region" description="H-T-H motif" evidence="2">
    <location>
        <begin position="34"/>
        <end position="53"/>
    </location>
</feature>
<dbReference type="PANTHER" id="PTHR30328">
    <property type="entry name" value="TRANSCRIPTIONAL REPRESSOR"/>
    <property type="match status" value="1"/>
</dbReference>
<dbReference type="Pfam" id="PF00440">
    <property type="entry name" value="TetR_N"/>
    <property type="match status" value="1"/>
</dbReference>
<evidence type="ECO:0000313" key="6">
    <source>
        <dbReference type="Proteomes" id="UP000627838"/>
    </source>
</evidence>
<feature type="region of interest" description="Disordered" evidence="3">
    <location>
        <begin position="71"/>
        <end position="148"/>
    </location>
</feature>
<comment type="caution">
    <text evidence="5">The sequence shown here is derived from an EMBL/GenBank/DDBJ whole genome shotgun (WGS) entry which is preliminary data.</text>
</comment>
<dbReference type="SUPFAM" id="SSF46689">
    <property type="entry name" value="Homeodomain-like"/>
    <property type="match status" value="1"/>
</dbReference>
<organism evidence="5 6">
    <name type="scientific">Actinomadura algeriensis</name>
    <dbReference type="NCBI Taxonomy" id="1679523"/>
    <lineage>
        <taxon>Bacteria</taxon>
        <taxon>Bacillati</taxon>
        <taxon>Actinomycetota</taxon>
        <taxon>Actinomycetes</taxon>
        <taxon>Streptosporangiales</taxon>
        <taxon>Thermomonosporaceae</taxon>
        <taxon>Actinomadura</taxon>
    </lineage>
</organism>
<dbReference type="InterPro" id="IPR009057">
    <property type="entry name" value="Homeodomain-like_sf"/>
</dbReference>
<dbReference type="RefSeq" id="WP_225961047.1">
    <property type="nucleotide sequence ID" value="NZ_JADBDZ010000001.1"/>
</dbReference>
<keyword evidence="6" id="KW-1185">Reference proteome</keyword>
<dbReference type="Proteomes" id="UP000627838">
    <property type="component" value="Unassembled WGS sequence"/>
</dbReference>
<sequence length="442" mass="44898">MVRLTRAQQQARTRASVLVAARTEFTEHGYTDAKIDRIAERADLTRGAVYSNFPSKRALYLAVLVDSLDDDATEPTENGTAAWTAGTTEAETAEAGTGGAGATRNAEAGTGTAGAIRGETTAAGPGGKTGTVGSGPVGGGTAGRAGARTVGGGTAGGVGAVGGRASEGLGGALGAFARVWLERLPLSGDTPAGGELRLRSTAGLFDDERGRAALAQVTWLEALLLGLALESHAPHVRRVRLAELVLTLLNGSGHLAGAAPGFGDPFDVARACRHLAVLDLADSFDPPHLPFAVPATSVREAWDPPAALPDEVTGRPAAFDGDGVIAVLGTGRLRAAEEAVRAARPGDRVTVAVVTADPAEVGRLVRLRIGDLARCLRRAFAPDAWPDLRLVLDERAAVAAAAGVAEPGDDTEVAVRVRAGEIVARADGRGAAHSVAADETGV</sequence>
<feature type="compositionally biased region" description="Low complexity" evidence="3">
    <location>
        <begin position="76"/>
        <end position="95"/>
    </location>
</feature>
<keyword evidence="1 2" id="KW-0238">DNA-binding</keyword>
<dbReference type="PROSITE" id="PS50977">
    <property type="entry name" value="HTH_TETR_2"/>
    <property type="match status" value="1"/>
</dbReference>
<reference evidence="5 6" key="1">
    <citation type="submission" date="2020-10" db="EMBL/GenBank/DDBJ databases">
        <title>Sequencing the genomes of 1000 actinobacteria strains.</title>
        <authorList>
            <person name="Klenk H.-P."/>
        </authorList>
    </citation>
    <scope>NUCLEOTIDE SEQUENCE [LARGE SCALE GENOMIC DNA]</scope>
    <source>
        <strain evidence="5 6">DSM 46744</strain>
    </source>
</reference>
<feature type="compositionally biased region" description="Gly residues" evidence="3">
    <location>
        <begin position="124"/>
        <end position="148"/>
    </location>
</feature>
<evidence type="ECO:0000256" key="2">
    <source>
        <dbReference type="PROSITE-ProRule" id="PRU00335"/>
    </source>
</evidence>
<feature type="domain" description="HTH tetR-type" evidence="4">
    <location>
        <begin position="11"/>
        <end position="71"/>
    </location>
</feature>
<protein>
    <submittedName>
        <fullName evidence="5">AcrR family transcriptional regulator</fullName>
    </submittedName>
</protein>
<gene>
    <name evidence="5" type="ORF">H4W34_001336</name>
</gene>
<evidence type="ECO:0000256" key="1">
    <source>
        <dbReference type="ARBA" id="ARBA00023125"/>
    </source>
</evidence>
<dbReference type="Gene3D" id="1.10.357.10">
    <property type="entry name" value="Tetracycline Repressor, domain 2"/>
    <property type="match status" value="1"/>
</dbReference>
<dbReference type="InterPro" id="IPR050109">
    <property type="entry name" value="HTH-type_TetR-like_transc_reg"/>
</dbReference>
<feature type="compositionally biased region" description="Low complexity" evidence="3">
    <location>
        <begin position="102"/>
        <end position="123"/>
    </location>
</feature>
<dbReference type="PRINTS" id="PR00455">
    <property type="entry name" value="HTHTETR"/>
</dbReference>
<name>A0ABR9JLR0_9ACTN</name>
<dbReference type="EMBL" id="JADBDZ010000001">
    <property type="protein sequence ID" value="MBE1531503.1"/>
    <property type="molecule type" value="Genomic_DNA"/>
</dbReference>
<dbReference type="InterPro" id="IPR001647">
    <property type="entry name" value="HTH_TetR"/>
</dbReference>